<dbReference type="AlphaFoldDB" id="A0AAJ8JWK1"/>
<dbReference type="EMBL" id="CP143789">
    <property type="protein sequence ID" value="WVN89826.1"/>
    <property type="molecule type" value="Genomic_DNA"/>
</dbReference>
<reference evidence="1" key="1">
    <citation type="submission" date="2016-06" db="EMBL/GenBank/DDBJ databases">
        <authorList>
            <person name="Cuomo C."/>
            <person name="Litvintseva A."/>
            <person name="Heitman J."/>
            <person name="Chen Y."/>
            <person name="Sun S."/>
            <person name="Springer D."/>
            <person name="Dromer F."/>
            <person name="Young S."/>
            <person name="Zeng Q."/>
            <person name="Chapman S."/>
            <person name="Gujja S."/>
            <person name="Saif S."/>
            <person name="Birren B."/>
        </authorList>
    </citation>
    <scope>NUCLEOTIDE SEQUENCE</scope>
    <source>
        <strain evidence="1">CBS 7841</strain>
    </source>
</reference>
<dbReference type="Proteomes" id="UP000094043">
    <property type="component" value="Chromosome 6"/>
</dbReference>
<accession>A0AAJ8JWK1</accession>
<organism evidence="1 2">
    <name type="scientific">Cryptococcus depauperatus CBS 7841</name>
    <dbReference type="NCBI Taxonomy" id="1295531"/>
    <lineage>
        <taxon>Eukaryota</taxon>
        <taxon>Fungi</taxon>
        <taxon>Dikarya</taxon>
        <taxon>Basidiomycota</taxon>
        <taxon>Agaricomycotina</taxon>
        <taxon>Tremellomycetes</taxon>
        <taxon>Tremellales</taxon>
        <taxon>Cryptococcaceae</taxon>
        <taxon>Cryptococcus</taxon>
    </lineage>
</organism>
<dbReference type="InterPro" id="IPR018824">
    <property type="entry name" value="Conidiation-specific_6"/>
</dbReference>
<dbReference type="Pfam" id="PF10346">
    <property type="entry name" value="Con-6"/>
    <property type="match status" value="1"/>
</dbReference>
<dbReference type="GO" id="GO:0005737">
    <property type="term" value="C:cytoplasm"/>
    <property type="evidence" value="ECO:0007669"/>
    <property type="project" value="TreeGrafter"/>
</dbReference>
<keyword evidence="2" id="KW-1185">Reference proteome</keyword>
<name>A0AAJ8JWK1_9TREE</name>
<reference evidence="1" key="3">
    <citation type="submission" date="2024-01" db="EMBL/GenBank/DDBJ databases">
        <authorList>
            <person name="Coelho M.A."/>
            <person name="David-Palma M."/>
            <person name="Shea T."/>
            <person name="Sun S."/>
            <person name="Cuomo C.A."/>
            <person name="Heitman J."/>
        </authorList>
    </citation>
    <scope>NUCLEOTIDE SEQUENCE</scope>
    <source>
        <strain evidence="1">CBS 7841</strain>
    </source>
</reference>
<dbReference type="PANTHER" id="PTHR36576">
    <property type="entry name" value="UPF0654 PROTEIN C11D3.01C-RELATED"/>
    <property type="match status" value="1"/>
</dbReference>
<gene>
    <name evidence="1" type="ORF">L203_105056</name>
</gene>
<sequence length="110" mass="12624">MSNNEQHEHHVIGGYKATLHNPNVSIEAKTHAANVIKDYESEAEHKDSHYEEVHRHRVEGGYKATKVSLKEPRSMPEKFLINEARNSNLLKQLIKSTVVVKYVSYDSDIQ</sequence>
<dbReference type="GeneID" id="91089265"/>
<dbReference type="PANTHER" id="PTHR36576:SF1">
    <property type="entry name" value="UPF0654 PROTEIN C11D3.01C-RELATED"/>
    <property type="match status" value="1"/>
</dbReference>
<evidence type="ECO:0000313" key="2">
    <source>
        <dbReference type="Proteomes" id="UP000094043"/>
    </source>
</evidence>
<dbReference type="KEGG" id="cdep:91089265"/>
<evidence type="ECO:0000313" key="1">
    <source>
        <dbReference type="EMBL" id="WVN89826.1"/>
    </source>
</evidence>
<reference evidence="1" key="2">
    <citation type="journal article" date="2022" name="Elife">
        <title>Obligate sexual reproduction of a homothallic fungus closely related to the Cryptococcus pathogenic species complex.</title>
        <authorList>
            <person name="Passer A.R."/>
            <person name="Clancey S.A."/>
            <person name="Shea T."/>
            <person name="David-Palma M."/>
            <person name="Averette A.F."/>
            <person name="Boekhout T."/>
            <person name="Porcel B.M."/>
            <person name="Nowrousian M."/>
            <person name="Cuomo C.A."/>
            <person name="Sun S."/>
            <person name="Heitman J."/>
            <person name="Coelho M.A."/>
        </authorList>
    </citation>
    <scope>NUCLEOTIDE SEQUENCE</scope>
    <source>
        <strain evidence="1">CBS 7841</strain>
    </source>
</reference>
<proteinExistence type="predicted"/>
<dbReference type="InterPro" id="IPR052670">
    <property type="entry name" value="UPF0654_domain"/>
</dbReference>
<protein>
    <submittedName>
        <fullName evidence="1">Uncharacterized protein</fullName>
    </submittedName>
</protein>
<dbReference type="RefSeq" id="XP_066070526.1">
    <property type="nucleotide sequence ID" value="XM_066214429.1"/>
</dbReference>